<dbReference type="InterPro" id="IPR001387">
    <property type="entry name" value="Cro/C1-type_HTH"/>
</dbReference>
<evidence type="ECO:0000313" key="3">
    <source>
        <dbReference type="EMBL" id="TDP95826.1"/>
    </source>
</evidence>
<evidence type="ECO:0000313" key="4">
    <source>
        <dbReference type="Proteomes" id="UP000295601"/>
    </source>
</evidence>
<dbReference type="RefSeq" id="WP_264623095.1">
    <property type="nucleotide sequence ID" value="NZ_JAOQNO010000001.1"/>
</dbReference>
<dbReference type="Pfam" id="PF01381">
    <property type="entry name" value="HTH_3"/>
    <property type="match status" value="1"/>
</dbReference>
<protein>
    <submittedName>
        <fullName evidence="3">XRE family transcriptional regulator</fullName>
    </submittedName>
</protein>
<dbReference type="EMBL" id="SNYA01000001">
    <property type="protein sequence ID" value="TDP95826.1"/>
    <property type="molecule type" value="Genomic_DNA"/>
</dbReference>
<evidence type="ECO:0000259" key="2">
    <source>
        <dbReference type="PROSITE" id="PS50943"/>
    </source>
</evidence>
<dbReference type="InterPro" id="IPR010982">
    <property type="entry name" value="Lambda_DNA-bd_dom_sf"/>
</dbReference>
<dbReference type="CDD" id="cd00093">
    <property type="entry name" value="HTH_XRE"/>
    <property type="match status" value="1"/>
</dbReference>
<evidence type="ECO:0000256" key="1">
    <source>
        <dbReference type="ARBA" id="ARBA00023125"/>
    </source>
</evidence>
<dbReference type="GO" id="GO:0005829">
    <property type="term" value="C:cytosol"/>
    <property type="evidence" value="ECO:0007669"/>
    <property type="project" value="TreeGrafter"/>
</dbReference>
<dbReference type="CDD" id="cd02209">
    <property type="entry name" value="cupin_XRE_C"/>
    <property type="match status" value="1"/>
</dbReference>
<dbReference type="PROSITE" id="PS50943">
    <property type="entry name" value="HTH_CROC1"/>
    <property type="match status" value="1"/>
</dbReference>
<sequence length="186" mass="20374">MVCQNSDVLGERIRNRRREIGMTAQQLARAAELSPAQVSQIERGNNDPSLEALRRIARALNTPLFDLFSDRVDQPVRVIREADRMIIRSPHGGLSYSRVSPGSGQLEVLAGELEPGAASSDTLWSHPPSEECVLVSSGTLTLEVDSDTIELQAGDSAYFESLHPHRFVNNTDAMVSFTISVTPPSF</sequence>
<dbReference type="InterPro" id="IPR013096">
    <property type="entry name" value="Cupin_2"/>
</dbReference>
<name>A0A4R6SA49_9MICO</name>
<dbReference type="InterPro" id="IPR011051">
    <property type="entry name" value="RmlC_Cupin_sf"/>
</dbReference>
<keyword evidence="1" id="KW-0238">DNA-binding</keyword>
<reference evidence="3 4" key="1">
    <citation type="submission" date="2019-03" db="EMBL/GenBank/DDBJ databases">
        <title>Genomic analyses of the natural microbiome of Caenorhabditis elegans.</title>
        <authorList>
            <person name="Samuel B."/>
        </authorList>
    </citation>
    <scope>NUCLEOTIDE SEQUENCE [LARGE SCALE GENOMIC DNA]</scope>
    <source>
        <strain evidence="3 4">JUb18</strain>
    </source>
</reference>
<dbReference type="AlphaFoldDB" id="A0A4R6SA49"/>
<dbReference type="Proteomes" id="UP000295601">
    <property type="component" value="Unassembled WGS sequence"/>
</dbReference>
<feature type="domain" description="HTH cro/C1-type" evidence="2">
    <location>
        <begin position="13"/>
        <end position="67"/>
    </location>
</feature>
<dbReference type="Gene3D" id="2.60.120.10">
    <property type="entry name" value="Jelly Rolls"/>
    <property type="match status" value="1"/>
</dbReference>
<dbReference type="InterPro" id="IPR050807">
    <property type="entry name" value="TransReg_Diox_bact_type"/>
</dbReference>
<proteinExistence type="predicted"/>
<accession>A0A4R6SA49</accession>
<gene>
    <name evidence="3" type="ORF">EDF62_0520</name>
</gene>
<keyword evidence="4" id="KW-1185">Reference proteome</keyword>
<dbReference type="GO" id="GO:0003700">
    <property type="term" value="F:DNA-binding transcription factor activity"/>
    <property type="evidence" value="ECO:0007669"/>
    <property type="project" value="TreeGrafter"/>
</dbReference>
<dbReference type="Gene3D" id="1.10.260.40">
    <property type="entry name" value="lambda repressor-like DNA-binding domains"/>
    <property type="match status" value="1"/>
</dbReference>
<dbReference type="PANTHER" id="PTHR46797:SF1">
    <property type="entry name" value="METHYLPHOSPHONATE SYNTHASE"/>
    <property type="match status" value="1"/>
</dbReference>
<organism evidence="3 4">
    <name type="scientific">Leucobacter luti</name>
    <dbReference type="NCBI Taxonomy" id="340320"/>
    <lineage>
        <taxon>Bacteria</taxon>
        <taxon>Bacillati</taxon>
        <taxon>Actinomycetota</taxon>
        <taxon>Actinomycetes</taxon>
        <taxon>Micrococcales</taxon>
        <taxon>Microbacteriaceae</taxon>
        <taxon>Leucobacter</taxon>
    </lineage>
</organism>
<dbReference type="SMART" id="SM00530">
    <property type="entry name" value="HTH_XRE"/>
    <property type="match status" value="1"/>
</dbReference>
<dbReference type="SUPFAM" id="SSF47413">
    <property type="entry name" value="lambda repressor-like DNA-binding domains"/>
    <property type="match status" value="1"/>
</dbReference>
<dbReference type="SUPFAM" id="SSF51182">
    <property type="entry name" value="RmlC-like cupins"/>
    <property type="match status" value="1"/>
</dbReference>
<dbReference type="InterPro" id="IPR014710">
    <property type="entry name" value="RmlC-like_jellyroll"/>
</dbReference>
<dbReference type="Pfam" id="PF07883">
    <property type="entry name" value="Cupin_2"/>
    <property type="match status" value="1"/>
</dbReference>
<comment type="caution">
    <text evidence="3">The sequence shown here is derived from an EMBL/GenBank/DDBJ whole genome shotgun (WGS) entry which is preliminary data.</text>
</comment>
<dbReference type="GO" id="GO:0003677">
    <property type="term" value="F:DNA binding"/>
    <property type="evidence" value="ECO:0007669"/>
    <property type="project" value="UniProtKB-KW"/>
</dbReference>
<dbReference type="PANTHER" id="PTHR46797">
    <property type="entry name" value="HTH-TYPE TRANSCRIPTIONAL REGULATOR"/>
    <property type="match status" value="1"/>
</dbReference>